<feature type="compositionally biased region" description="Low complexity" evidence="1">
    <location>
        <begin position="48"/>
        <end position="57"/>
    </location>
</feature>
<feature type="region of interest" description="Disordered" evidence="1">
    <location>
        <begin position="46"/>
        <end position="206"/>
    </location>
</feature>
<reference evidence="2" key="1">
    <citation type="submission" date="2020-07" db="EMBL/GenBank/DDBJ databases">
        <authorList>
            <person name="Nieuwenhuis M."/>
            <person name="Van De Peppel L.J.J."/>
        </authorList>
    </citation>
    <scope>NUCLEOTIDE SEQUENCE</scope>
    <source>
        <strain evidence="2">AP01</strain>
        <tissue evidence="2">Mycelium</tissue>
    </source>
</reference>
<evidence type="ECO:0000313" key="3">
    <source>
        <dbReference type="Proteomes" id="UP000775547"/>
    </source>
</evidence>
<proteinExistence type="predicted"/>
<evidence type="ECO:0000313" key="2">
    <source>
        <dbReference type="EMBL" id="KAG5644986.1"/>
    </source>
</evidence>
<feature type="compositionally biased region" description="Basic residues" evidence="1">
    <location>
        <begin position="191"/>
        <end position="201"/>
    </location>
</feature>
<name>A0A9P7KEM2_9AGAR</name>
<sequence>MVSPHPTSPALSAISSASSFVLLESDRSSTVSSNDSEDEIVYSVTEDSSFLSSSGSSAIEPASDDDFVVLTRPRTPNSVPITGLSTPNGDYPSDRANTSGLGSLTAHLENLSVDGPTLVSTGSARKRRKGKKSPKSPAVAGASTTKLKVVAQPSTEVAAASYPSPGPSPKQSLSSIPAATPSTAVVNATSKKSKKKKKKKATGLGARSVVDDASERFSEYGGSENGSSTIYDEAVGYITSFLSNPAARKDSACRLTLLQALIIELGLASSSLPASLTSAKAYLKTRAFLNIREYLAIRHQGPAAVQSIMHSSRSSLIKDIKKKGKVPRAIVKDSGLQVLLVQCYH</sequence>
<dbReference type="OrthoDB" id="2596481at2759"/>
<evidence type="ECO:0000256" key="1">
    <source>
        <dbReference type="SAM" id="MobiDB-lite"/>
    </source>
</evidence>
<dbReference type="EMBL" id="JABCKV010000052">
    <property type="protein sequence ID" value="KAG5644986.1"/>
    <property type="molecule type" value="Genomic_DNA"/>
</dbReference>
<keyword evidence="3" id="KW-1185">Reference proteome</keyword>
<comment type="caution">
    <text evidence="2">The sequence shown here is derived from an EMBL/GenBank/DDBJ whole genome shotgun (WGS) entry which is preliminary data.</text>
</comment>
<feature type="compositionally biased region" description="Basic residues" evidence="1">
    <location>
        <begin position="124"/>
        <end position="134"/>
    </location>
</feature>
<organism evidence="2 3">
    <name type="scientific">Asterophora parasitica</name>
    <dbReference type="NCBI Taxonomy" id="117018"/>
    <lineage>
        <taxon>Eukaryota</taxon>
        <taxon>Fungi</taxon>
        <taxon>Dikarya</taxon>
        <taxon>Basidiomycota</taxon>
        <taxon>Agaricomycotina</taxon>
        <taxon>Agaricomycetes</taxon>
        <taxon>Agaricomycetidae</taxon>
        <taxon>Agaricales</taxon>
        <taxon>Tricholomatineae</taxon>
        <taxon>Lyophyllaceae</taxon>
        <taxon>Asterophora</taxon>
    </lineage>
</organism>
<gene>
    <name evidence="2" type="ORF">DXG03_007263</name>
</gene>
<dbReference type="AlphaFoldDB" id="A0A9P7KEM2"/>
<reference evidence="2" key="2">
    <citation type="submission" date="2021-10" db="EMBL/GenBank/DDBJ databases">
        <title>Phylogenomics reveals ancestral predisposition of the termite-cultivated fungus Termitomyces towards a domesticated lifestyle.</title>
        <authorList>
            <person name="Auxier B."/>
            <person name="Grum-Grzhimaylo A."/>
            <person name="Cardenas M.E."/>
            <person name="Lodge J.D."/>
            <person name="Laessoe T."/>
            <person name="Pedersen O."/>
            <person name="Smith M.E."/>
            <person name="Kuyper T.W."/>
            <person name="Franco-Molano E.A."/>
            <person name="Baroni T.J."/>
            <person name="Aanen D.K."/>
        </authorList>
    </citation>
    <scope>NUCLEOTIDE SEQUENCE</scope>
    <source>
        <strain evidence="2">AP01</strain>
        <tissue evidence="2">Mycelium</tissue>
    </source>
</reference>
<accession>A0A9P7KEM2</accession>
<feature type="compositionally biased region" description="Polar residues" evidence="1">
    <location>
        <begin position="170"/>
        <end position="189"/>
    </location>
</feature>
<protein>
    <submittedName>
        <fullName evidence="2">Uncharacterized protein</fullName>
    </submittedName>
</protein>
<feature type="compositionally biased region" description="Polar residues" evidence="1">
    <location>
        <begin position="74"/>
        <end position="88"/>
    </location>
</feature>
<dbReference type="Proteomes" id="UP000775547">
    <property type="component" value="Unassembled WGS sequence"/>
</dbReference>